<evidence type="ECO:0000256" key="1">
    <source>
        <dbReference type="SAM" id="MobiDB-lite"/>
    </source>
</evidence>
<feature type="region of interest" description="Disordered" evidence="1">
    <location>
        <begin position="1"/>
        <end position="67"/>
    </location>
</feature>
<feature type="compositionally biased region" description="Gly residues" evidence="1">
    <location>
        <begin position="51"/>
        <end position="67"/>
    </location>
</feature>
<reference evidence="2" key="1">
    <citation type="submission" date="2021-01" db="EMBL/GenBank/DDBJ databases">
        <title>Whole genome shotgun sequence of Virgisporangium ochraceum NBRC 16418.</title>
        <authorList>
            <person name="Komaki H."/>
            <person name="Tamura T."/>
        </authorList>
    </citation>
    <scope>NUCLEOTIDE SEQUENCE</scope>
    <source>
        <strain evidence="2">NBRC 16418</strain>
    </source>
</reference>
<evidence type="ECO:0000313" key="3">
    <source>
        <dbReference type="Proteomes" id="UP000635606"/>
    </source>
</evidence>
<dbReference type="EMBL" id="BOPH01000022">
    <property type="protein sequence ID" value="GIJ66902.1"/>
    <property type="molecule type" value="Genomic_DNA"/>
</dbReference>
<gene>
    <name evidence="2" type="ORF">Voc01_018190</name>
</gene>
<feature type="compositionally biased region" description="Basic and acidic residues" evidence="1">
    <location>
        <begin position="8"/>
        <end position="19"/>
    </location>
</feature>
<keyword evidence="3" id="KW-1185">Reference proteome</keyword>
<dbReference type="Proteomes" id="UP000635606">
    <property type="component" value="Unassembled WGS sequence"/>
</dbReference>
<proteinExistence type="predicted"/>
<organism evidence="2 3">
    <name type="scientific">Virgisporangium ochraceum</name>
    <dbReference type="NCBI Taxonomy" id="65505"/>
    <lineage>
        <taxon>Bacteria</taxon>
        <taxon>Bacillati</taxon>
        <taxon>Actinomycetota</taxon>
        <taxon>Actinomycetes</taxon>
        <taxon>Micromonosporales</taxon>
        <taxon>Micromonosporaceae</taxon>
        <taxon>Virgisporangium</taxon>
    </lineage>
</organism>
<evidence type="ECO:0000313" key="2">
    <source>
        <dbReference type="EMBL" id="GIJ66902.1"/>
    </source>
</evidence>
<accession>A0A8J3ZMR0</accession>
<protein>
    <submittedName>
        <fullName evidence="2">Uncharacterized protein</fullName>
    </submittedName>
</protein>
<comment type="caution">
    <text evidence="2">The sequence shown here is derived from an EMBL/GenBank/DDBJ whole genome shotgun (WGS) entry which is preliminary data.</text>
</comment>
<dbReference type="AlphaFoldDB" id="A0A8J3ZMR0"/>
<name>A0A8J3ZMR0_9ACTN</name>
<sequence>MGSQHWAEVSRGRALRGEGARGWAGHRMGRAQRTGHSGPGTADRAQRTGHSGPGTAGGAWGGVRGWA</sequence>